<dbReference type="GO" id="GO:0032259">
    <property type="term" value="P:methylation"/>
    <property type="evidence" value="ECO:0007669"/>
    <property type="project" value="UniProtKB-KW"/>
</dbReference>
<dbReference type="EMBL" id="CP119075">
    <property type="protein sequence ID" value="WED64687.1"/>
    <property type="molecule type" value="Genomic_DNA"/>
</dbReference>
<dbReference type="CDD" id="cd02440">
    <property type="entry name" value="AdoMet_MTases"/>
    <property type="match status" value="1"/>
</dbReference>
<dbReference type="Pfam" id="PF13649">
    <property type="entry name" value="Methyltransf_25"/>
    <property type="match status" value="1"/>
</dbReference>
<protein>
    <submittedName>
        <fullName evidence="2">Class I SAM-dependent methyltransferase</fullName>
    </submittedName>
</protein>
<evidence type="ECO:0000313" key="3">
    <source>
        <dbReference type="Proteomes" id="UP001218638"/>
    </source>
</evidence>
<organism evidence="2 3">
    <name type="scientific">Synoicihabitans lomoniglobus</name>
    <dbReference type="NCBI Taxonomy" id="2909285"/>
    <lineage>
        <taxon>Bacteria</taxon>
        <taxon>Pseudomonadati</taxon>
        <taxon>Verrucomicrobiota</taxon>
        <taxon>Opitutia</taxon>
        <taxon>Opitutales</taxon>
        <taxon>Opitutaceae</taxon>
        <taxon>Synoicihabitans</taxon>
    </lineage>
</organism>
<proteinExistence type="predicted"/>
<sequence length="233" mass="25581">MHKEEITELFDQHASSYDQKWRSTAPLNAALHLLTRAVLAQLPAAARILCVGAGTGEEILSLAPVYPDWHFTAVEPSAAMLGVFKDKAAVAGVASRCVFHSGYLESLPPSAPFDAATAFLVSQFITERKQRIEFFQRMADRLVPDGVLVSADLAGDLGKPEDRSLLEVWFRVTNAEGPSPEGIKRMREAYSRDVAVLPSGDVQEIIRRGGFNTPVPFYQAGLIHAWYAKRSPT</sequence>
<dbReference type="RefSeq" id="WP_330929972.1">
    <property type="nucleotide sequence ID" value="NZ_CP119075.1"/>
</dbReference>
<gene>
    <name evidence="2" type="ORF">PXH66_20275</name>
</gene>
<dbReference type="GO" id="GO:0008168">
    <property type="term" value="F:methyltransferase activity"/>
    <property type="evidence" value="ECO:0007669"/>
    <property type="project" value="UniProtKB-KW"/>
</dbReference>
<dbReference type="InterPro" id="IPR029063">
    <property type="entry name" value="SAM-dependent_MTases_sf"/>
</dbReference>
<keyword evidence="2" id="KW-0808">Transferase</keyword>
<reference evidence="2" key="1">
    <citation type="submission" date="2023-03" db="EMBL/GenBank/DDBJ databases">
        <title>Lomoglobus Profundus gen. nov., sp. nov., a novel member of the phylum Verrucomicrobia, isolated from deep-marine sediment of South China Sea.</title>
        <authorList>
            <person name="Ahmad T."/>
            <person name="Ishaq S.E."/>
            <person name="Wang F."/>
        </authorList>
    </citation>
    <scope>NUCLEOTIDE SEQUENCE</scope>
    <source>
        <strain evidence="2">LMO-M01</strain>
    </source>
</reference>
<dbReference type="SUPFAM" id="SSF53335">
    <property type="entry name" value="S-adenosyl-L-methionine-dependent methyltransferases"/>
    <property type="match status" value="1"/>
</dbReference>
<dbReference type="AlphaFoldDB" id="A0AAF0A124"/>
<dbReference type="InterPro" id="IPR041698">
    <property type="entry name" value="Methyltransf_25"/>
</dbReference>
<dbReference type="Proteomes" id="UP001218638">
    <property type="component" value="Chromosome"/>
</dbReference>
<evidence type="ECO:0000313" key="2">
    <source>
        <dbReference type="EMBL" id="WED64687.1"/>
    </source>
</evidence>
<feature type="domain" description="Methyltransferase" evidence="1">
    <location>
        <begin position="48"/>
        <end position="146"/>
    </location>
</feature>
<dbReference type="KEGG" id="slom:PXH66_20275"/>
<dbReference type="Gene3D" id="3.40.50.150">
    <property type="entry name" value="Vaccinia Virus protein VP39"/>
    <property type="match status" value="1"/>
</dbReference>
<evidence type="ECO:0000259" key="1">
    <source>
        <dbReference type="Pfam" id="PF13649"/>
    </source>
</evidence>
<keyword evidence="2" id="KW-0489">Methyltransferase</keyword>
<accession>A0AAF0A124</accession>
<keyword evidence="3" id="KW-1185">Reference proteome</keyword>
<name>A0AAF0A124_9BACT</name>